<dbReference type="AlphaFoldDB" id="A0A2N5E5X5"/>
<gene>
    <name evidence="1" type="ORF">CYR55_10950</name>
</gene>
<accession>A0A2N5E5X5</accession>
<dbReference type="RefSeq" id="WP_101816183.1">
    <property type="nucleotide sequence ID" value="NZ_PJZF01000008.1"/>
</dbReference>
<proteinExistence type="predicted"/>
<dbReference type="EMBL" id="PJZF01000008">
    <property type="protein sequence ID" value="PLR36722.1"/>
    <property type="molecule type" value="Genomic_DNA"/>
</dbReference>
<evidence type="ECO:0000313" key="2">
    <source>
        <dbReference type="Proteomes" id="UP000234240"/>
    </source>
</evidence>
<sequence>MLSESFAVMINFHSTSSEVALMLNSNQINFDIYKIGAGMLLGSGFLLHNNITPVSFLMNCKKRAWRSAKLKVKSFDSEFILKFGSWKADIHVTKNK</sequence>
<name>A0A2N5E5X5_9GAMM</name>
<dbReference type="Proteomes" id="UP000234240">
    <property type="component" value="Unassembled WGS sequence"/>
</dbReference>
<reference evidence="1 2" key="1">
    <citation type="submission" date="2017-12" db="EMBL/GenBank/DDBJ databases">
        <title>Characterization of six clinical isolates of Enterochimera gen. nov., a novel genus of the Yersiniaciae family and the three species Enterochimera arupensis sp. nov., Enterochimera coloradensis sp. nov, and Enterochimera californica sp. nov.</title>
        <authorList>
            <person name="Rossi A."/>
            <person name="Fisher M."/>
        </authorList>
    </citation>
    <scope>NUCLEOTIDE SEQUENCE [LARGE SCALE GENOMIC DNA]</scope>
    <source>
        <strain evidence="2">2015-Iso6</strain>
    </source>
</reference>
<comment type="caution">
    <text evidence="1">The sequence shown here is derived from an EMBL/GenBank/DDBJ whole genome shotgun (WGS) entry which is preliminary data.</text>
</comment>
<keyword evidence="2" id="KW-1185">Reference proteome</keyword>
<evidence type="ECO:0000313" key="1">
    <source>
        <dbReference type="EMBL" id="PLR36722.1"/>
    </source>
</evidence>
<organism evidence="1 2">
    <name type="scientific">Chimaeribacter californicus</name>
    <dbReference type="NCBI Taxonomy" id="2060067"/>
    <lineage>
        <taxon>Bacteria</taxon>
        <taxon>Pseudomonadati</taxon>
        <taxon>Pseudomonadota</taxon>
        <taxon>Gammaproteobacteria</taxon>
        <taxon>Enterobacterales</taxon>
        <taxon>Yersiniaceae</taxon>
        <taxon>Chimaeribacter</taxon>
    </lineage>
</organism>
<protein>
    <submittedName>
        <fullName evidence="1">Uncharacterized protein</fullName>
    </submittedName>
</protein>